<dbReference type="GO" id="GO:0009512">
    <property type="term" value="C:cytochrome b6f complex"/>
    <property type="evidence" value="ECO:0007669"/>
    <property type="project" value="InterPro"/>
</dbReference>
<keyword evidence="11" id="KW-0150">Chloroplast</keyword>
<evidence type="ECO:0000256" key="3">
    <source>
        <dbReference type="ARBA" id="ARBA00022692"/>
    </source>
</evidence>
<feature type="transmembrane region" description="Helical" evidence="10">
    <location>
        <begin position="6"/>
        <end position="26"/>
    </location>
</feature>
<evidence type="ECO:0000256" key="6">
    <source>
        <dbReference type="ARBA" id="ARBA00023078"/>
    </source>
</evidence>
<evidence type="ECO:0000256" key="1">
    <source>
        <dbReference type="ARBA" id="ARBA00004167"/>
    </source>
</evidence>
<protein>
    <recommendedName>
        <fullName evidence="10">Cytochrome b6-f complex subunit 6</fullName>
    </recommendedName>
    <alternativeName>
        <fullName evidence="10">Cytochrome b6-f complex subunit PetL</fullName>
    </alternativeName>
    <alternativeName>
        <fullName evidence="10">Cytochrome b6-f complex subunit VI</fullName>
    </alternativeName>
</protein>
<dbReference type="GO" id="GO:0015979">
    <property type="term" value="P:photosynthesis"/>
    <property type="evidence" value="ECO:0007669"/>
    <property type="project" value="UniProtKB-KW"/>
</dbReference>
<dbReference type="HAMAP" id="MF_00433">
    <property type="entry name" value="Cytb6_f_PetL"/>
    <property type="match status" value="1"/>
</dbReference>
<dbReference type="Pfam" id="PF05115">
    <property type="entry name" value="PetL"/>
    <property type="match status" value="1"/>
</dbReference>
<keyword evidence="6 10" id="KW-0793">Thylakoid</keyword>
<keyword evidence="4 10" id="KW-0249">Electron transport</keyword>
<keyword evidence="2 10" id="KW-0813">Transport</keyword>
<keyword evidence="7 10" id="KW-0472">Membrane</keyword>
<name>A0A0S2IBR9_9CHLO</name>
<accession>A0A0S2IBR9</accession>
<evidence type="ECO:0000256" key="8">
    <source>
        <dbReference type="ARBA" id="ARBA00025197"/>
    </source>
</evidence>
<dbReference type="SUPFAM" id="SSF103436">
    <property type="entry name" value="PetL subunit of the cytochrome b6f complex"/>
    <property type="match status" value="1"/>
</dbReference>
<proteinExistence type="inferred from homology"/>
<dbReference type="AlphaFoldDB" id="A0A0S2IBR9"/>
<evidence type="ECO:0000256" key="9">
    <source>
        <dbReference type="ARBA" id="ARBA00025834"/>
    </source>
</evidence>
<keyword evidence="3 10" id="KW-0812">Transmembrane</keyword>
<dbReference type="GO" id="GO:0009055">
    <property type="term" value="F:electron transfer activity"/>
    <property type="evidence" value="ECO:0007669"/>
    <property type="project" value="InterPro"/>
</dbReference>
<reference evidence="11" key="1">
    <citation type="journal article" date="2015" name="BMC Evol. Biol.">
        <title>Chloroplast phylogenomic analysis of chlorophyte green algae identifies a novel lineage sister to the Sphaeropleales (Chlorophyceae).</title>
        <authorList>
            <person name="Lemieux C."/>
            <person name="Vincent A.T."/>
            <person name="Labarre A."/>
            <person name="Otis C."/>
            <person name="Turmel M."/>
        </authorList>
    </citation>
    <scope>NUCLEOTIDE SEQUENCE</scope>
</reference>
<keyword evidence="10" id="KW-0602">Photosynthesis</keyword>
<keyword evidence="5 10" id="KW-1133">Transmembrane helix</keyword>
<evidence type="ECO:0000256" key="7">
    <source>
        <dbReference type="ARBA" id="ARBA00023136"/>
    </source>
</evidence>
<evidence type="ECO:0000256" key="4">
    <source>
        <dbReference type="ARBA" id="ARBA00022982"/>
    </source>
</evidence>
<keyword evidence="11" id="KW-0934">Plastid</keyword>
<gene>
    <name evidence="10 11" type="primary">petL</name>
</gene>
<geneLocation type="chloroplast" evidence="11"/>
<evidence type="ECO:0000256" key="2">
    <source>
        <dbReference type="ARBA" id="ARBA00022448"/>
    </source>
</evidence>
<dbReference type="InterPro" id="IPR007802">
    <property type="entry name" value="Cyt_b6/f_cplx_su6"/>
</dbReference>
<comment type="function">
    <text evidence="8 10">Component of the cytochrome b6-f complex, which mediates electron transfer between photosystem II (PSII) and photosystem I (PSI), cyclic electron flow around PSI, and state transitions. PetL is important for photoautotrophic growth as well as for electron transfer efficiency and stability of the cytochrome b6-f complex.</text>
</comment>
<comment type="subcellular location">
    <subcellularLocation>
        <location evidence="1">Membrane</location>
        <topology evidence="1">Single-pass membrane protein</topology>
    </subcellularLocation>
    <subcellularLocation>
        <location evidence="10">Plastid</location>
        <location evidence="10">Chloroplast thylakoid membrane</location>
        <topology evidence="10">Single-pass membrane protein</topology>
    </subcellularLocation>
</comment>
<evidence type="ECO:0000256" key="5">
    <source>
        <dbReference type="ARBA" id="ARBA00022989"/>
    </source>
</evidence>
<comment type="subunit">
    <text evidence="9 10">The 4 large subunits of the cytochrome b6-f complex are cytochrome b6, subunit IV (17 kDa polypeptide, PetD), cytochrome f and the Rieske protein, while the 4 small subunits are PetG, PetL, PetM and PetN. The complex functions as a dimer.</text>
</comment>
<comment type="similarity">
    <text evidence="10">Belongs to the PetL family.</text>
</comment>
<evidence type="ECO:0000313" key="11">
    <source>
        <dbReference type="EMBL" id="ALO20933.1"/>
    </source>
</evidence>
<dbReference type="GO" id="GO:0009535">
    <property type="term" value="C:chloroplast thylakoid membrane"/>
    <property type="evidence" value="ECO:0007669"/>
    <property type="project" value="UniProtKB-SubCell"/>
</dbReference>
<dbReference type="EMBL" id="KT624734">
    <property type="protein sequence ID" value="ALO20933.1"/>
    <property type="molecule type" value="Genomic_DNA"/>
</dbReference>
<evidence type="ECO:0000256" key="10">
    <source>
        <dbReference type="HAMAP-Rule" id="MF_00433"/>
    </source>
</evidence>
<sequence length="32" mass="3521">MLTIISYIILLLGALGFTLTIYLGLLKVVKLI</sequence>
<organism evidence="11">
    <name type="scientific">Microglena monadina</name>
    <dbReference type="NCBI Taxonomy" id="47904"/>
    <lineage>
        <taxon>Eukaryota</taxon>
        <taxon>Viridiplantae</taxon>
        <taxon>Chlorophyta</taxon>
        <taxon>core chlorophytes</taxon>
        <taxon>Chlorophyceae</taxon>
        <taxon>CS clade</taxon>
        <taxon>Chlamydomonadales</taxon>
        <taxon>Chlamydomonadaceae</taxon>
        <taxon>Microglena</taxon>
    </lineage>
</organism>